<keyword evidence="2" id="KW-1133">Transmembrane helix</keyword>
<accession>A0A6P3VQF2</accession>
<evidence type="ECO:0000313" key="4">
    <source>
        <dbReference type="RefSeq" id="XP_012678322.1"/>
    </source>
</evidence>
<dbReference type="GO" id="GO:0032588">
    <property type="term" value="C:trans-Golgi network membrane"/>
    <property type="evidence" value="ECO:0007669"/>
    <property type="project" value="TreeGrafter"/>
</dbReference>
<dbReference type="GeneID" id="105896145"/>
<name>A0A6P3VQF2_CLUHA</name>
<dbReference type="RefSeq" id="XP_012678322.1">
    <property type="nucleotide sequence ID" value="XM_012822868.3"/>
</dbReference>
<gene>
    <name evidence="4" type="primary">tmem79b</name>
</gene>
<evidence type="ECO:0000313" key="3">
    <source>
        <dbReference type="Proteomes" id="UP000515152"/>
    </source>
</evidence>
<feature type="region of interest" description="Disordered" evidence="1">
    <location>
        <begin position="80"/>
        <end position="135"/>
    </location>
</feature>
<dbReference type="AlphaFoldDB" id="A0A6P3VQF2"/>
<proteinExistence type="predicted"/>
<feature type="transmembrane region" description="Helical" evidence="2">
    <location>
        <begin position="382"/>
        <end position="403"/>
    </location>
</feature>
<reference evidence="4" key="1">
    <citation type="submission" date="2025-08" db="UniProtKB">
        <authorList>
            <consortium name="RefSeq"/>
        </authorList>
    </citation>
    <scope>IDENTIFICATION</scope>
</reference>
<feature type="region of interest" description="Disordered" evidence="1">
    <location>
        <begin position="1"/>
        <end position="47"/>
    </location>
</feature>
<dbReference type="PANTHER" id="PTHR31004">
    <property type="entry name" value="TRANSMEMBRANE PROTEIN 79"/>
    <property type="match status" value="1"/>
</dbReference>
<feature type="transmembrane region" description="Helical" evidence="2">
    <location>
        <begin position="352"/>
        <end position="370"/>
    </location>
</feature>
<sequence>MTDILATNLGPTEKESPETTVEPQTPGWMAEGNEKLKDAENGLETSPEGEVMSFACMEPSTLQWSYPGEKDALKEFGRSVSQEIERDRGEGKEADGERASMQSECLSLRGGESRTESERELRTREKRKTADGWQELEKEREKEREVELELRARQKGSHLEIEMEEVNSLPEEAARVFSPNRLCISSLPESPRDWEGAEKSPFLGSHGAPLNGYYQDWGPEESPKSGCGCCSRDALKLAASVFSGALLFPFLVWGGYVFLPFDAPLLETAPLRLVYTLRCSVFGVVPIVLGLLVLGISRVHFNVLRPQFESQTEVKEVSVHRHFVDESISLFLLYFIQLAVLAAYLNHDLLKLVPLLTIVFTFGRLCYWVAAALGSSLRGFGFALSFLPMVTMLVANMYFIFVLDAEGGLFAKEARAAQESPSTYRQRFWG</sequence>
<feature type="transmembrane region" description="Helical" evidence="2">
    <location>
        <begin position="273"/>
        <end position="296"/>
    </location>
</feature>
<dbReference type="PANTHER" id="PTHR31004:SF4">
    <property type="entry name" value="TRANSMEMBRANE PROTEIN 79"/>
    <property type="match status" value="1"/>
</dbReference>
<evidence type="ECO:0000256" key="1">
    <source>
        <dbReference type="SAM" id="MobiDB-lite"/>
    </source>
</evidence>
<dbReference type="KEGG" id="char:105896145"/>
<dbReference type="GO" id="GO:0045055">
    <property type="term" value="P:regulated exocytosis"/>
    <property type="evidence" value="ECO:0007669"/>
    <property type="project" value="TreeGrafter"/>
</dbReference>
<feature type="transmembrane region" description="Helical" evidence="2">
    <location>
        <begin position="328"/>
        <end position="345"/>
    </location>
</feature>
<organism evidence="3 4">
    <name type="scientific">Clupea harengus</name>
    <name type="common">Atlantic herring</name>
    <dbReference type="NCBI Taxonomy" id="7950"/>
    <lineage>
        <taxon>Eukaryota</taxon>
        <taxon>Metazoa</taxon>
        <taxon>Chordata</taxon>
        <taxon>Craniata</taxon>
        <taxon>Vertebrata</taxon>
        <taxon>Euteleostomi</taxon>
        <taxon>Actinopterygii</taxon>
        <taxon>Neopterygii</taxon>
        <taxon>Teleostei</taxon>
        <taxon>Clupei</taxon>
        <taxon>Clupeiformes</taxon>
        <taxon>Clupeoidei</taxon>
        <taxon>Clupeidae</taxon>
        <taxon>Clupea</taxon>
    </lineage>
</organism>
<feature type="compositionally biased region" description="Basic and acidic residues" evidence="1">
    <location>
        <begin position="111"/>
        <end position="123"/>
    </location>
</feature>
<dbReference type="OrthoDB" id="8887147at2759"/>
<dbReference type="Proteomes" id="UP000515152">
    <property type="component" value="Chromosome 11"/>
</dbReference>
<keyword evidence="2" id="KW-0472">Membrane</keyword>
<dbReference type="GO" id="GO:0005765">
    <property type="term" value="C:lysosomal membrane"/>
    <property type="evidence" value="ECO:0007669"/>
    <property type="project" value="TreeGrafter"/>
</dbReference>
<protein>
    <submittedName>
        <fullName evidence="4">Transmembrane protein 79</fullName>
    </submittedName>
</protein>
<evidence type="ECO:0000256" key="2">
    <source>
        <dbReference type="SAM" id="Phobius"/>
    </source>
</evidence>
<feature type="transmembrane region" description="Helical" evidence="2">
    <location>
        <begin position="237"/>
        <end position="261"/>
    </location>
</feature>
<feature type="compositionally biased region" description="Basic and acidic residues" evidence="1">
    <location>
        <begin position="80"/>
        <end position="98"/>
    </location>
</feature>
<keyword evidence="2 4" id="KW-0812">Transmembrane</keyword>
<keyword evidence="3" id="KW-1185">Reference proteome</keyword>
<dbReference type="CTD" id="100330782"/>